<dbReference type="Proteomes" id="UP000289703">
    <property type="component" value="Unassembled WGS sequence"/>
</dbReference>
<keyword evidence="1" id="KW-0472">Membrane</keyword>
<keyword evidence="1" id="KW-0812">Transmembrane</keyword>
<comment type="caution">
    <text evidence="2">The sequence shown here is derived from an EMBL/GenBank/DDBJ whole genome shotgun (WGS) entry which is preliminary data.</text>
</comment>
<protein>
    <submittedName>
        <fullName evidence="2">Uncharacterized protein</fullName>
    </submittedName>
</protein>
<dbReference type="AlphaFoldDB" id="A0A4Q1JHJ8"/>
<name>A0A4Q1JHJ8_9BACT</name>
<organism evidence="2 3">
    <name type="scientific">Ancylomarina salipaludis</name>
    <dbReference type="NCBI Taxonomy" id="2501299"/>
    <lineage>
        <taxon>Bacteria</taxon>
        <taxon>Pseudomonadati</taxon>
        <taxon>Bacteroidota</taxon>
        <taxon>Bacteroidia</taxon>
        <taxon>Marinilabiliales</taxon>
        <taxon>Marinifilaceae</taxon>
        <taxon>Ancylomarina</taxon>
    </lineage>
</organism>
<accession>A0A4Q1JHJ8</accession>
<feature type="transmembrane region" description="Helical" evidence="1">
    <location>
        <begin position="135"/>
        <end position="153"/>
    </location>
</feature>
<gene>
    <name evidence="2" type="ORF">EO244_16585</name>
</gene>
<dbReference type="EMBL" id="SAXA01000027">
    <property type="protein sequence ID" value="RXQ87257.1"/>
    <property type="molecule type" value="Genomic_DNA"/>
</dbReference>
<keyword evidence="1" id="KW-1133">Transmembrane helix</keyword>
<evidence type="ECO:0000313" key="2">
    <source>
        <dbReference type="EMBL" id="RXQ87257.1"/>
    </source>
</evidence>
<dbReference type="RefSeq" id="WP_129255805.1">
    <property type="nucleotide sequence ID" value="NZ_SAXA01000027.1"/>
</dbReference>
<sequence>MKKTLKKLGLIVDFDFLYSIDKVKALDLLITTELDKKISFYDSIFGLNLPLKSTDFKYDEYFENFKVKRESKINLRKGRGIITGKIESDSPDMTRVKGTIKSNYEDLKFPVIMFFIFTTIVFVVVILSNEYGLEWLFYNTGFFIVVMSLMVAFQRFEVMSIRKSLLVYFDRLSITKR</sequence>
<proteinExistence type="predicted"/>
<evidence type="ECO:0000313" key="3">
    <source>
        <dbReference type="Proteomes" id="UP000289703"/>
    </source>
</evidence>
<keyword evidence="3" id="KW-1185">Reference proteome</keyword>
<evidence type="ECO:0000256" key="1">
    <source>
        <dbReference type="SAM" id="Phobius"/>
    </source>
</evidence>
<reference evidence="2 3" key="1">
    <citation type="submission" date="2019-01" db="EMBL/GenBank/DDBJ databases">
        <title>Ancylomarina salipaludis sp. nov., isolated from a salt marsh.</title>
        <authorList>
            <person name="Yoon J.-H."/>
        </authorList>
    </citation>
    <scope>NUCLEOTIDE SEQUENCE [LARGE SCALE GENOMIC DNA]</scope>
    <source>
        <strain evidence="2 3">SHSM-M15</strain>
    </source>
</reference>
<feature type="transmembrane region" description="Helical" evidence="1">
    <location>
        <begin position="109"/>
        <end position="129"/>
    </location>
</feature>